<dbReference type="EMBL" id="JAOSLC020000004">
    <property type="protein sequence ID" value="MDD7916013.1"/>
    <property type="molecule type" value="Genomic_DNA"/>
</dbReference>
<dbReference type="InterPro" id="IPR050565">
    <property type="entry name" value="LYPA1-2/EST-like"/>
</dbReference>
<proteinExistence type="inferred from homology"/>
<keyword evidence="5" id="KW-1185">Reference proteome</keyword>
<dbReference type="Gene3D" id="3.40.50.1820">
    <property type="entry name" value="alpha/beta hydrolase"/>
    <property type="match status" value="1"/>
</dbReference>
<dbReference type="SUPFAM" id="SSF53474">
    <property type="entry name" value="alpha/beta-Hydrolases"/>
    <property type="match status" value="1"/>
</dbReference>
<evidence type="ECO:0000313" key="4">
    <source>
        <dbReference type="EMBL" id="MDD7916013.1"/>
    </source>
</evidence>
<name>A0ABT5SD01_9FLAO</name>
<organism evidence="4 5">
    <name type="scientific">Polaribacter ponticola</name>
    <dbReference type="NCBI Taxonomy" id="2978475"/>
    <lineage>
        <taxon>Bacteria</taxon>
        <taxon>Pseudomonadati</taxon>
        <taxon>Bacteroidota</taxon>
        <taxon>Flavobacteriia</taxon>
        <taxon>Flavobacteriales</taxon>
        <taxon>Flavobacteriaceae</taxon>
    </lineage>
</organism>
<dbReference type="InterPro" id="IPR029058">
    <property type="entry name" value="AB_hydrolase_fold"/>
</dbReference>
<dbReference type="PANTHER" id="PTHR10655">
    <property type="entry name" value="LYSOPHOSPHOLIPASE-RELATED"/>
    <property type="match status" value="1"/>
</dbReference>
<dbReference type="InterPro" id="IPR003140">
    <property type="entry name" value="PLipase/COase/thioEstase"/>
</dbReference>
<comment type="caution">
    <text evidence="4">The sequence shown here is derived from an EMBL/GenBank/DDBJ whole genome shotgun (WGS) entry which is preliminary data.</text>
</comment>
<gene>
    <name evidence="4" type="ORF">N5A56_017055</name>
</gene>
<evidence type="ECO:0000259" key="3">
    <source>
        <dbReference type="Pfam" id="PF02230"/>
    </source>
</evidence>
<reference evidence="4" key="1">
    <citation type="submission" date="2023-02" db="EMBL/GenBank/DDBJ databases">
        <title>Polaribacter ponticola sp. nov., isolated from seawater.</title>
        <authorList>
            <person name="Baek J.H."/>
            <person name="Kim J.M."/>
            <person name="Choi D.G."/>
            <person name="Jeon C.O."/>
        </authorList>
    </citation>
    <scope>NUCLEOTIDE SEQUENCE</scope>
    <source>
        <strain evidence="4">MSW5</strain>
    </source>
</reference>
<comment type="similarity">
    <text evidence="1">Belongs to the AB hydrolase superfamily. AB hydrolase 2 family.</text>
</comment>
<dbReference type="Proteomes" id="UP001151478">
    <property type="component" value="Unassembled WGS sequence"/>
</dbReference>
<dbReference type="GO" id="GO:0016787">
    <property type="term" value="F:hydrolase activity"/>
    <property type="evidence" value="ECO:0007669"/>
    <property type="project" value="UniProtKB-KW"/>
</dbReference>
<feature type="domain" description="Phospholipase/carboxylesterase/thioesterase" evidence="3">
    <location>
        <begin position="12"/>
        <end position="209"/>
    </location>
</feature>
<evidence type="ECO:0000256" key="1">
    <source>
        <dbReference type="ARBA" id="ARBA00006499"/>
    </source>
</evidence>
<keyword evidence="2 4" id="KW-0378">Hydrolase</keyword>
<sequence>MSLQYIVREPKKGTKNAPLLILLHGYGSNEQDLFSFAEELPEDLLIVSAQAPYTMGNRAYAWYAINFDNVNGKFSDLKQAKESIDKIAIFIDEIKQKYQTNPTKTFLLGFSQGAILSYSLSFFYPNKVQNVIALSGYINSEVLPNTISKEITTNYYCSHGSVDQVLPVEWARKSKPFLDNLNLQNTYSEYPVGHGVAPQNFYSFKSWIEERLQITNNPQD</sequence>
<dbReference type="Pfam" id="PF02230">
    <property type="entry name" value="Abhydrolase_2"/>
    <property type="match status" value="1"/>
</dbReference>
<dbReference type="RefSeq" id="WP_265724341.1">
    <property type="nucleotide sequence ID" value="NZ_JAOSLC020000004.1"/>
</dbReference>
<evidence type="ECO:0000256" key="2">
    <source>
        <dbReference type="ARBA" id="ARBA00022801"/>
    </source>
</evidence>
<protein>
    <submittedName>
        <fullName evidence="4">Alpha/beta hydrolase-fold protein</fullName>
    </submittedName>
</protein>
<accession>A0ABT5SD01</accession>
<dbReference type="PANTHER" id="PTHR10655:SF17">
    <property type="entry name" value="LYSOPHOSPHOLIPASE-LIKE PROTEIN 1"/>
    <property type="match status" value="1"/>
</dbReference>
<evidence type="ECO:0000313" key="5">
    <source>
        <dbReference type="Proteomes" id="UP001151478"/>
    </source>
</evidence>